<organism evidence="2 3">
    <name type="scientific">Zhongshania borealis</name>
    <dbReference type="NCBI Taxonomy" id="889488"/>
    <lineage>
        <taxon>Bacteria</taxon>
        <taxon>Pseudomonadati</taxon>
        <taxon>Pseudomonadota</taxon>
        <taxon>Gammaproteobacteria</taxon>
        <taxon>Cellvibrionales</taxon>
        <taxon>Spongiibacteraceae</taxon>
        <taxon>Zhongshania</taxon>
    </lineage>
</organism>
<sequence length="173" mass="18502">MNMSLNIVICAFVFASGHVFAINAVPAMDHSHIPIEVPDDVAAPAMALSVSVDAVSGFNLAVQLDNYLLSPPPDSATMAELMGVEIDSASGMLTGHAHLYVNGKKIQRVYGKYVHLPATLFNDGVNQISVTINNHGHMYWTVAGKKVIATTFINTDKAQPVLYSFASFPPSSN</sequence>
<feature type="chain" id="PRO_5045746226" evidence="1">
    <location>
        <begin position="22"/>
        <end position="173"/>
    </location>
</feature>
<feature type="signal peptide" evidence="1">
    <location>
        <begin position="1"/>
        <end position="21"/>
    </location>
</feature>
<accession>A0ABP7WUN8</accession>
<dbReference type="EMBL" id="BAABDM010000003">
    <property type="protein sequence ID" value="GAA4096731.1"/>
    <property type="molecule type" value="Genomic_DNA"/>
</dbReference>
<dbReference type="RefSeq" id="WP_344935682.1">
    <property type="nucleotide sequence ID" value="NZ_BAABDM010000003.1"/>
</dbReference>
<evidence type="ECO:0000313" key="3">
    <source>
        <dbReference type="Proteomes" id="UP001500392"/>
    </source>
</evidence>
<dbReference type="Proteomes" id="UP001500392">
    <property type="component" value="Unassembled WGS sequence"/>
</dbReference>
<comment type="caution">
    <text evidence="2">The sequence shown here is derived from an EMBL/GenBank/DDBJ whole genome shotgun (WGS) entry which is preliminary data.</text>
</comment>
<reference evidence="3" key="1">
    <citation type="journal article" date="2019" name="Int. J. Syst. Evol. Microbiol.">
        <title>The Global Catalogue of Microorganisms (GCM) 10K type strain sequencing project: providing services to taxonomists for standard genome sequencing and annotation.</title>
        <authorList>
            <consortium name="The Broad Institute Genomics Platform"/>
            <consortium name="The Broad Institute Genome Sequencing Center for Infectious Disease"/>
            <person name="Wu L."/>
            <person name="Ma J."/>
        </authorList>
    </citation>
    <scope>NUCLEOTIDE SEQUENCE [LARGE SCALE GENOMIC DNA]</scope>
    <source>
        <strain evidence="3">JCM 17304</strain>
    </source>
</reference>
<evidence type="ECO:0000256" key="1">
    <source>
        <dbReference type="SAM" id="SignalP"/>
    </source>
</evidence>
<evidence type="ECO:0000313" key="2">
    <source>
        <dbReference type="EMBL" id="GAA4096731.1"/>
    </source>
</evidence>
<name>A0ABP7WUN8_9GAMM</name>
<proteinExistence type="predicted"/>
<protein>
    <submittedName>
        <fullName evidence="2">Uncharacterized protein</fullName>
    </submittedName>
</protein>
<keyword evidence="1" id="KW-0732">Signal</keyword>
<gene>
    <name evidence="2" type="ORF">GCM10022414_21510</name>
</gene>
<keyword evidence="3" id="KW-1185">Reference proteome</keyword>